<gene>
    <name evidence="6" type="ORF">U3653_19660</name>
</gene>
<keyword evidence="1" id="KW-0805">Transcription regulation</keyword>
<keyword evidence="2 4" id="KW-0238">DNA-binding</keyword>
<organism evidence="6 7">
    <name type="scientific">Nocardia implantans</name>
    <dbReference type="NCBI Taxonomy" id="3108168"/>
    <lineage>
        <taxon>Bacteria</taxon>
        <taxon>Bacillati</taxon>
        <taxon>Actinomycetota</taxon>
        <taxon>Actinomycetes</taxon>
        <taxon>Mycobacteriales</taxon>
        <taxon>Nocardiaceae</taxon>
        <taxon>Nocardia</taxon>
    </lineage>
</organism>
<dbReference type="Gene3D" id="1.10.357.10">
    <property type="entry name" value="Tetracycline Repressor, domain 2"/>
    <property type="match status" value="1"/>
</dbReference>
<dbReference type="PROSITE" id="PS50977">
    <property type="entry name" value="HTH_TETR_2"/>
    <property type="match status" value="1"/>
</dbReference>
<dbReference type="InterPro" id="IPR036271">
    <property type="entry name" value="Tet_transcr_reg_TetR-rel_C_sf"/>
</dbReference>
<proteinExistence type="predicted"/>
<evidence type="ECO:0000313" key="7">
    <source>
        <dbReference type="Proteomes" id="UP001348098"/>
    </source>
</evidence>
<dbReference type="Proteomes" id="UP001348098">
    <property type="component" value="Unassembled WGS sequence"/>
</dbReference>
<comment type="caution">
    <text evidence="6">The sequence shown here is derived from an EMBL/GenBank/DDBJ whole genome shotgun (WGS) entry which is preliminary data.</text>
</comment>
<dbReference type="Pfam" id="PF02909">
    <property type="entry name" value="TetR_C_1"/>
    <property type="match status" value="1"/>
</dbReference>
<accession>A0ABU6AXW0</accession>
<dbReference type="InterPro" id="IPR009057">
    <property type="entry name" value="Homeodomain-like_sf"/>
</dbReference>
<dbReference type="EMBL" id="JAYKYQ010000008">
    <property type="protein sequence ID" value="MEB3512254.1"/>
    <property type="molecule type" value="Genomic_DNA"/>
</dbReference>
<dbReference type="RefSeq" id="WP_195078291.1">
    <property type="nucleotide sequence ID" value="NZ_JAYESH010000004.1"/>
</dbReference>
<evidence type="ECO:0000313" key="6">
    <source>
        <dbReference type="EMBL" id="MEB3512254.1"/>
    </source>
</evidence>
<dbReference type="InterPro" id="IPR004111">
    <property type="entry name" value="Repressor_TetR_C"/>
</dbReference>
<dbReference type="Pfam" id="PF00440">
    <property type="entry name" value="TetR_N"/>
    <property type="match status" value="1"/>
</dbReference>
<evidence type="ECO:0000256" key="2">
    <source>
        <dbReference type="ARBA" id="ARBA00023125"/>
    </source>
</evidence>
<dbReference type="PANTHER" id="PTHR30055">
    <property type="entry name" value="HTH-TYPE TRANSCRIPTIONAL REGULATOR RUTR"/>
    <property type="match status" value="1"/>
</dbReference>
<protein>
    <submittedName>
        <fullName evidence="6">TetR/AcrR family transcriptional regulator</fullName>
    </submittedName>
</protein>
<evidence type="ECO:0000259" key="5">
    <source>
        <dbReference type="PROSITE" id="PS50977"/>
    </source>
</evidence>
<dbReference type="PANTHER" id="PTHR30055:SF151">
    <property type="entry name" value="TRANSCRIPTIONAL REGULATORY PROTEIN"/>
    <property type="match status" value="1"/>
</dbReference>
<feature type="DNA-binding region" description="H-T-H motif" evidence="4">
    <location>
        <begin position="49"/>
        <end position="68"/>
    </location>
</feature>
<name>A0ABU6AXW0_9NOCA</name>
<feature type="domain" description="HTH tetR-type" evidence="5">
    <location>
        <begin position="26"/>
        <end position="86"/>
    </location>
</feature>
<keyword evidence="7" id="KW-1185">Reference proteome</keyword>
<evidence type="ECO:0000256" key="3">
    <source>
        <dbReference type="ARBA" id="ARBA00023163"/>
    </source>
</evidence>
<reference evidence="6 7" key="1">
    <citation type="submission" date="2023-12" db="EMBL/GenBank/DDBJ databases">
        <title>novel species in genus Nocarida.</title>
        <authorList>
            <person name="Li Z."/>
        </authorList>
    </citation>
    <scope>NUCLEOTIDE SEQUENCE [LARGE SCALE GENOMIC DNA]</scope>
    <source>
        <strain evidence="6 7">CDC186</strain>
    </source>
</reference>
<sequence length="241" mass="25408">MSDELPAVARLLWSGQRGSGRGPRPALTLDGIVAEAIALADADGIGALSMQRVAKQLGAATMSLYRHVPSKDDLISLMLDAAMATPPELPSGDWRRAIEQWTRAMRQLYLRHPWVLAVGTGNRYLGPNEALWGEVATRALLDGGLPPSLVTETLLSMSAFTAGVTRLEIDPTKGRGAPRHAGPVLDPAVMTEFGGAERFPALIAVAAEGAPEREGAHAAAAAVFEFGLTALIDGVANRMRG</sequence>
<keyword evidence="3" id="KW-0804">Transcription</keyword>
<dbReference type="InterPro" id="IPR001647">
    <property type="entry name" value="HTH_TetR"/>
</dbReference>
<dbReference type="SUPFAM" id="SSF46689">
    <property type="entry name" value="Homeodomain-like"/>
    <property type="match status" value="1"/>
</dbReference>
<dbReference type="InterPro" id="IPR050109">
    <property type="entry name" value="HTH-type_TetR-like_transc_reg"/>
</dbReference>
<evidence type="ECO:0000256" key="1">
    <source>
        <dbReference type="ARBA" id="ARBA00023015"/>
    </source>
</evidence>
<evidence type="ECO:0000256" key="4">
    <source>
        <dbReference type="PROSITE-ProRule" id="PRU00335"/>
    </source>
</evidence>
<dbReference type="Gene3D" id="1.10.10.60">
    <property type="entry name" value="Homeodomain-like"/>
    <property type="match status" value="1"/>
</dbReference>
<dbReference type="SUPFAM" id="SSF48498">
    <property type="entry name" value="Tetracyclin repressor-like, C-terminal domain"/>
    <property type="match status" value="1"/>
</dbReference>